<evidence type="ECO:0000256" key="6">
    <source>
        <dbReference type="ARBA" id="ARBA00022989"/>
    </source>
</evidence>
<feature type="region of interest" description="Disordered" evidence="8">
    <location>
        <begin position="684"/>
        <end position="727"/>
    </location>
</feature>
<dbReference type="RefSeq" id="WP_213171428.1">
    <property type="nucleotide sequence ID" value="NZ_CP070496.1"/>
</dbReference>
<organism evidence="10 11">
    <name type="scientific">Natronoglycomyces albus</name>
    <dbReference type="NCBI Taxonomy" id="2811108"/>
    <lineage>
        <taxon>Bacteria</taxon>
        <taxon>Bacillati</taxon>
        <taxon>Actinomycetota</taxon>
        <taxon>Actinomycetes</taxon>
        <taxon>Glycomycetales</taxon>
        <taxon>Glycomycetaceae</taxon>
        <taxon>Natronoglycomyces</taxon>
    </lineage>
</organism>
<comment type="subcellular location">
    <subcellularLocation>
        <location evidence="1">Cell membrane</location>
        <topology evidence="1">Multi-pass membrane protein</topology>
    </subcellularLocation>
</comment>
<dbReference type="PANTHER" id="PTHR30047">
    <property type="entry name" value="HIGH-AFFINITY CHOLINE TRANSPORT PROTEIN-RELATED"/>
    <property type="match status" value="1"/>
</dbReference>
<feature type="transmembrane region" description="Helical" evidence="9">
    <location>
        <begin position="156"/>
        <end position="179"/>
    </location>
</feature>
<evidence type="ECO:0000256" key="4">
    <source>
        <dbReference type="ARBA" id="ARBA00022475"/>
    </source>
</evidence>
<keyword evidence="5 9" id="KW-0812">Transmembrane</keyword>
<reference evidence="10" key="1">
    <citation type="submission" date="2021-02" db="EMBL/GenBank/DDBJ databases">
        <title>Natronoglycomyces albus gen. nov., sp. nov, a haloalkaliphilic actinobacterium from a soda solonchak soil.</title>
        <authorList>
            <person name="Sorokin D.Y."/>
            <person name="Khijniak T.V."/>
            <person name="Zakharycheva A.P."/>
            <person name="Boueva O.V."/>
            <person name="Ariskina E.V."/>
            <person name="Hahnke R.L."/>
            <person name="Bunk B."/>
            <person name="Sproer C."/>
            <person name="Schumann P."/>
            <person name="Evtushenko L.I."/>
            <person name="Kublanov I.V."/>
        </authorList>
    </citation>
    <scope>NUCLEOTIDE SEQUENCE</scope>
    <source>
        <strain evidence="10">DSM 106290</strain>
    </source>
</reference>
<feature type="transmembrane region" description="Helical" evidence="9">
    <location>
        <begin position="106"/>
        <end position="136"/>
    </location>
</feature>
<proteinExistence type="inferred from homology"/>
<evidence type="ECO:0000313" key="10">
    <source>
        <dbReference type="EMBL" id="QSB05420.1"/>
    </source>
</evidence>
<keyword evidence="4" id="KW-1003">Cell membrane</keyword>
<evidence type="ECO:0000256" key="2">
    <source>
        <dbReference type="ARBA" id="ARBA00005658"/>
    </source>
</evidence>
<feature type="transmembrane region" description="Helical" evidence="9">
    <location>
        <begin position="278"/>
        <end position="298"/>
    </location>
</feature>
<dbReference type="Pfam" id="PF02028">
    <property type="entry name" value="BCCT"/>
    <property type="match status" value="1"/>
</dbReference>
<name>A0A895XT29_9ACTN</name>
<accession>A0A895XT29</accession>
<evidence type="ECO:0000313" key="11">
    <source>
        <dbReference type="Proteomes" id="UP000662939"/>
    </source>
</evidence>
<evidence type="ECO:0000256" key="5">
    <source>
        <dbReference type="ARBA" id="ARBA00022692"/>
    </source>
</evidence>
<keyword evidence="7 9" id="KW-0472">Membrane</keyword>
<dbReference type="Proteomes" id="UP000662939">
    <property type="component" value="Chromosome"/>
</dbReference>
<feature type="transmembrane region" description="Helical" evidence="9">
    <location>
        <begin position="207"/>
        <end position="232"/>
    </location>
</feature>
<keyword evidence="6 9" id="KW-1133">Transmembrane helix</keyword>
<feature type="transmembrane region" description="Helical" evidence="9">
    <location>
        <begin position="416"/>
        <end position="435"/>
    </location>
</feature>
<feature type="compositionally biased region" description="Acidic residues" evidence="8">
    <location>
        <begin position="714"/>
        <end position="727"/>
    </location>
</feature>
<dbReference type="InterPro" id="IPR018093">
    <property type="entry name" value="BCCT_CS"/>
</dbReference>
<feature type="transmembrane region" description="Helical" evidence="9">
    <location>
        <begin position="461"/>
        <end position="481"/>
    </location>
</feature>
<evidence type="ECO:0000256" key="7">
    <source>
        <dbReference type="ARBA" id="ARBA00023136"/>
    </source>
</evidence>
<feature type="transmembrane region" description="Helical" evidence="9">
    <location>
        <begin position="67"/>
        <end position="86"/>
    </location>
</feature>
<dbReference type="InterPro" id="IPR000060">
    <property type="entry name" value="BCCT_transptr"/>
</dbReference>
<dbReference type="PANTHER" id="PTHR30047:SF7">
    <property type="entry name" value="HIGH-AFFINITY CHOLINE TRANSPORT PROTEIN"/>
    <property type="match status" value="1"/>
</dbReference>
<comment type="similarity">
    <text evidence="2">Belongs to the BCCT transporter (TC 2.A.15) family.</text>
</comment>
<dbReference type="NCBIfam" id="NF007399">
    <property type="entry name" value="PRK09928.1"/>
    <property type="match status" value="1"/>
</dbReference>
<evidence type="ECO:0000256" key="3">
    <source>
        <dbReference type="ARBA" id="ARBA00022448"/>
    </source>
</evidence>
<feature type="transmembrane region" description="Helical" evidence="9">
    <location>
        <begin position="363"/>
        <end position="387"/>
    </location>
</feature>
<gene>
    <name evidence="10" type="primary">betT</name>
    <name evidence="10" type="ORF">JQS30_00285</name>
</gene>
<feature type="transmembrane region" description="Helical" evidence="9">
    <location>
        <begin position="332"/>
        <end position="351"/>
    </location>
</feature>
<dbReference type="EMBL" id="CP070496">
    <property type="protein sequence ID" value="QSB05420.1"/>
    <property type="molecule type" value="Genomic_DNA"/>
</dbReference>
<evidence type="ECO:0000256" key="9">
    <source>
        <dbReference type="SAM" id="Phobius"/>
    </source>
</evidence>
<dbReference type="KEGG" id="nav:JQS30_00285"/>
<feature type="transmembrane region" description="Helical" evidence="9">
    <location>
        <begin position="29"/>
        <end position="47"/>
    </location>
</feature>
<dbReference type="PROSITE" id="PS01303">
    <property type="entry name" value="BCCT"/>
    <property type="match status" value="1"/>
</dbReference>
<dbReference type="NCBIfam" id="TIGR00842">
    <property type="entry name" value="bcct"/>
    <property type="match status" value="1"/>
</dbReference>
<feature type="transmembrane region" description="Helical" evidence="9">
    <location>
        <begin position="244"/>
        <end position="266"/>
    </location>
</feature>
<dbReference type="GO" id="GO:0022857">
    <property type="term" value="F:transmembrane transporter activity"/>
    <property type="evidence" value="ECO:0007669"/>
    <property type="project" value="InterPro"/>
</dbReference>
<dbReference type="AlphaFoldDB" id="A0A895XT29"/>
<sequence length="727" mass="79621">MTKLPDSAEVAQADDDLDVQGKGNRLNKVVFFGSAAAILAFSIWAIATPAGAETVIGGAVGWVTDVFGWYYFLTATIIILFVIWIAASRYGKTKLGPDHSKPDFSLFSWTAMLFAAGIGIDLMFFAVAGPVTHYLAPPEASPESMQAAREAVVWTMFHYGISGWAMYALMGMALGYFAFRYKLPLSIRSALYPIIGRRIHGPIGHTVDLAAVLGTIFGIAVSLGIGVVQLNYGLQYLFGIPEGTAAQIGLILVAVLMATVSAVAGVDRGIKRLSQLNIILAIAMMIYILFVAGPTRILNALVMNVGEYLSSLPGLTLNTMAYEQPVEWMQDWTLFFWAWWIAWAPFVGLFLARISRGRTIRQFVAATLIVPMMFTMTFIAVFGNAALGVVRDGNREYGEETMNFPEVGFYNLLDQYPGALFIAGLATFVGLLFYVTSADSGALVMGNFTSIMSSPRADARVWLRVFWAAVTGLLTMAMLLVGGVDALTSATIIMGLPFSFVMYLVMFGLYKALRVESLRAEAFKTSLWGNMAERTTGRPHRTWKQRIGRAMSYPDQRAATRFIEQTASPALAAVADEISKRGANADVIEGVAEELGVPFAELKVDMFDEGGFYYSVWPEEGLIPTFASRPVGGADKYYRFEVFLNEGNQGYDVMGYSKEQLIGDVLDCYERHLEYLRLHREAAGNSPLPEAMNGESPLSEEDTGSVEAVATPEESGELSWDDEDRTK</sequence>
<keyword evidence="3" id="KW-0813">Transport</keyword>
<dbReference type="GO" id="GO:0005886">
    <property type="term" value="C:plasma membrane"/>
    <property type="evidence" value="ECO:0007669"/>
    <property type="project" value="UniProtKB-SubCell"/>
</dbReference>
<evidence type="ECO:0000256" key="8">
    <source>
        <dbReference type="SAM" id="MobiDB-lite"/>
    </source>
</evidence>
<keyword evidence="11" id="KW-1185">Reference proteome</keyword>
<evidence type="ECO:0000256" key="1">
    <source>
        <dbReference type="ARBA" id="ARBA00004651"/>
    </source>
</evidence>
<protein>
    <submittedName>
        <fullName evidence="10">Choline BCCT transporter BetT</fullName>
    </submittedName>
</protein>
<feature type="transmembrane region" description="Helical" evidence="9">
    <location>
        <begin position="487"/>
        <end position="510"/>
    </location>
</feature>